<evidence type="ECO:0000313" key="2">
    <source>
        <dbReference type="EMBL" id="PWD84211.1"/>
    </source>
</evidence>
<dbReference type="Proteomes" id="UP000244948">
    <property type="component" value="Unassembled WGS sequence"/>
</dbReference>
<sequence length="343" mass="38888">MDEKLTETSISQTFIPQRETEMINAKTLTIEIDPQGNQDSQDSQDAQHHQHLSLSYLQCQSHQQGVKSDETPALLFLHGILGDARTWLPFLSAFPQYDCYALTLSGFGKIEPGSAEGEILFDTDRHAAEVVAFCQALNKQEGKPQRKYIVIAWSYACHVALLAADKDRSQNHSLFSELILYELIIPSYGISEEKHQQFTRDIAKMMSPIIRAFRRNEEMQAIDHFIAACKNAPFTLKEQSKHIQEIKEENRHTLNKLLTQKDPLPFTAEMLQTLNERVPITILWGKNSRAIFQLSSQAAFTALNEESTTLSKTVKGGEIDADHLLPEENPEKLILLLKELISQ</sequence>
<name>A0A2U2ALX7_9GAMM</name>
<reference evidence="2 3" key="1">
    <citation type="journal article" date="2018" name="Genome Announc.">
        <title>Ignatzschineria cameli sp. nov., isolated from necrotic foot tissue of dromedaries (Camelus dromedarius) and associated maggots (Wohlfahrtia species) in Dubai.</title>
        <authorList>
            <person name="Tsang C.C."/>
            <person name="Tang J.Y."/>
            <person name="Fong J.Y."/>
            <person name="Kinne J."/>
            <person name="Lee H.H."/>
            <person name="Joseph M."/>
            <person name="Jose S."/>
            <person name="Schuster R.K."/>
            <person name="Tang Y."/>
            <person name="Sivakumar S."/>
            <person name="Chen J.H."/>
            <person name="Teng J.L."/>
            <person name="Lau S.K."/>
            <person name="Wernery U."/>
            <person name="Woo P.C."/>
        </authorList>
    </citation>
    <scope>NUCLEOTIDE SEQUENCE [LARGE SCALE GENOMIC DNA]</scope>
    <source>
        <strain evidence="2 3">KCTC 22643</strain>
    </source>
</reference>
<proteinExistence type="predicted"/>
<comment type="caution">
    <text evidence="2">The sequence shown here is derived from an EMBL/GenBank/DDBJ whole genome shotgun (WGS) entry which is preliminary data.</text>
</comment>
<dbReference type="Gene3D" id="3.40.50.1820">
    <property type="entry name" value="alpha/beta hydrolase"/>
    <property type="match status" value="1"/>
</dbReference>
<dbReference type="SUPFAM" id="SSF53474">
    <property type="entry name" value="alpha/beta-Hydrolases"/>
    <property type="match status" value="1"/>
</dbReference>
<protein>
    <submittedName>
        <fullName evidence="2">Alpha/beta hydrolase</fullName>
    </submittedName>
</protein>
<keyword evidence="3" id="KW-1185">Reference proteome</keyword>
<evidence type="ECO:0000259" key="1">
    <source>
        <dbReference type="Pfam" id="PF12697"/>
    </source>
</evidence>
<dbReference type="InterPro" id="IPR000073">
    <property type="entry name" value="AB_hydrolase_1"/>
</dbReference>
<dbReference type="EMBL" id="QEWR01000002">
    <property type="protein sequence ID" value="PWD84211.1"/>
    <property type="molecule type" value="Genomic_DNA"/>
</dbReference>
<dbReference type="Pfam" id="PF12697">
    <property type="entry name" value="Abhydrolase_6"/>
    <property type="match status" value="1"/>
</dbReference>
<keyword evidence="2" id="KW-0378">Hydrolase</keyword>
<dbReference type="GO" id="GO:0016787">
    <property type="term" value="F:hydrolase activity"/>
    <property type="evidence" value="ECO:0007669"/>
    <property type="project" value="UniProtKB-KW"/>
</dbReference>
<evidence type="ECO:0000313" key="3">
    <source>
        <dbReference type="Proteomes" id="UP000244948"/>
    </source>
</evidence>
<organism evidence="2 3">
    <name type="scientific">Ignatzschineria indica</name>
    <dbReference type="NCBI Taxonomy" id="472583"/>
    <lineage>
        <taxon>Bacteria</taxon>
        <taxon>Pseudomonadati</taxon>
        <taxon>Pseudomonadota</taxon>
        <taxon>Gammaproteobacteria</taxon>
        <taxon>Cardiobacteriales</taxon>
        <taxon>Ignatzschineriaceae</taxon>
        <taxon>Ignatzschineria</taxon>
    </lineage>
</organism>
<feature type="domain" description="AB hydrolase-1" evidence="1">
    <location>
        <begin position="74"/>
        <end position="332"/>
    </location>
</feature>
<gene>
    <name evidence="2" type="ORF">DC082_01295</name>
</gene>
<dbReference type="InterPro" id="IPR050266">
    <property type="entry name" value="AB_hydrolase_sf"/>
</dbReference>
<dbReference type="InterPro" id="IPR029058">
    <property type="entry name" value="AB_hydrolase_fold"/>
</dbReference>
<dbReference type="PANTHER" id="PTHR43798">
    <property type="entry name" value="MONOACYLGLYCEROL LIPASE"/>
    <property type="match status" value="1"/>
</dbReference>
<accession>A0A2U2ALX7</accession>
<dbReference type="AlphaFoldDB" id="A0A2U2ALX7"/>